<accession>A0A3P7LI40</accession>
<dbReference type="OrthoDB" id="2130750at2759"/>
<evidence type="ECO:0000256" key="1">
    <source>
        <dbReference type="SAM" id="Coils"/>
    </source>
</evidence>
<reference evidence="2 3" key="1">
    <citation type="submission" date="2018-11" db="EMBL/GenBank/DDBJ databases">
        <authorList>
            <consortium name="Pathogen Informatics"/>
        </authorList>
    </citation>
    <scope>NUCLEOTIDE SEQUENCE [LARGE SCALE GENOMIC DNA]</scope>
</reference>
<feature type="coiled-coil region" evidence="1">
    <location>
        <begin position="130"/>
        <end position="182"/>
    </location>
</feature>
<keyword evidence="1" id="KW-0175">Coiled coil</keyword>
<organism evidence="2 3">
    <name type="scientific">Dibothriocephalus latus</name>
    <name type="common">Fish tapeworm</name>
    <name type="synonym">Diphyllobothrium latum</name>
    <dbReference type="NCBI Taxonomy" id="60516"/>
    <lineage>
        <taxon>Eukaryota</taxon>
        <taxon>Metazoa</taxon>
        <taxon>Spiralia</taxon>
        <taxon>Lophotrochozoa</taxon>
        <taxon>Platyhelminthes</taxon>
        <taxon>Cestoda</taxon>
        <taxon>Eucestoda</taxon>
        <taxon>Diphyllobothriidea</taxon>
        <taxon>Diphyllobothriidae</taxon>
        <taxon>Dibothriocephalus</taxon>
    </lineage>
</organism>
<name>A0A3P7LI40_DIBLA</name>
<dbReference type="Proteomes" id="UP000281553">
    <property type="component" value="Unassembled WGS sequence"/>
</dbReference>
<proteinExistence type="predicted"/>
<sequence>MIPAVKQTLQEAEMPTGSLSAPEVTLASLMEGLTSVVIATATAMEHGEYDFDGTKKIKSQEPVILRSIAHRRAQADLESCKGKLELKEEEVRELHVALKMRADELSEMAVRVNLAEKKAESSGKGNLEKIARLEQRLQQSQSEQKSTEKEYEQALGTLQNDVEALEKENTELKEKLRSFSKKAIFDGFLKAPAASSSPLTGADAGPSPTSSTLASKLAAYRETTVLLSEVEALREAVNTLSSENFKLRGEKMHVGGLVQMNQTEFCRITSRQISTIIIHNVNTDWFSGVLDDVYVVHL</sequence>
<gene>
    <name evidence="2" type="ORF">DILT_LOCUS6194</name>
</gene>
<evidence type="ECO:0000313" key="3">
    <source>
        <dbReference type="Proteomes" id="UP000281553"/>
    </source>
</evidence>
<dbReference type="EMBL" id="UYRU01048991">
    <property type="protein sequence ID" value="VDN10363.1"/>
    <property type="molecule type" value="Genomic_DNA"/>
</dbReference>
<keyword evidence="3" id="KW-1185">Reference proteome</keyword>
<evidence type="ECO:0000313" key="2">
    <source>
        <dbReference type="EMBL" id="VDN10363.1"/>
    </source>
</evidence>
<protein>
    <submittedName>
        <fullName evidence="2">Uncharacterized protein</fullName>
    </submittedName>
</protein>
<dbReference type="AlphaFoldDB" id="A0A3P7LI40"/>